<dbReference type="EMBL" id="JAUHHV010000009">
    <property type="protein sequence ID" value="KAK1411962.1"/>
    <property type="molecule type" value="Genomic_DNA"/>
</dbReference>
<evidence type="ECO:0000313" key="2">
    <source>
        <dbReference type="EMBL" id="KAK1411962.1"/>
    </source>
</evidence>
<dbReference type="InterPro" id="IPR007608">
    <property type="entry name" value="Senescence_reg_S40"/>
</dbReference>
<keyword evidence="3" id="KW-1185">Reference proteome</keyword>
<dbReference type="PANTHER" id="PTHR46525">
    <property type="entry name" value="EMB|CAB72159.1"/>
    <property type="match status" value="1"/>
</dbReference>
<name>A0AAD8NKA4_TARER</name>
<dbReference type="PANTHER" id="PTHR46525:SF21">
    <property type="entry name" value="SENESCENCE REGULATOR S40-RELATED"/>
    <property type="match status" value="1"/>
</dbReference>
<protein>
    <recommendedName>
        <fullName evidence="4">Senescence regulator</fullName>
    </recommendedName>
</protein>
<evidence type="ECO:0000313" key="3">
    <source>
        <dbReference type="Proteomes" id="UP001229421"/>
    </source>
</evidence>
<comment type="caution">
    <text evidence="2">The sequence shown here is derived from an EMBL/GenBank/DDBJ whole genome shotgun (WGS) entry which is preliminary data.</text>
</comment>
<dbReference type="AlphaFoldDB" id="A0AAD8NKA4"/>
<sequence>MASANTYIKTKNHHYISDENKPLTTTNSLLEFNEFDVWNVVASPDLHKSITRSQTQTKSFPMDNRKQVSVPVDVPDWSLILKQEKEKRKVGNEDDDFDFDGDVYCCDELIPPHEYLARERIASFSVHEGFGRTLKGRDLSRVRNAVWKKIGFED</sequence>
<reference evidence="2" key="1">
    <citation type="journal article" date="2023" name="bioRxiv">
        <title>Improved chromosome-level genome assembly for marigold (Tagetes erecta).</title>
        <authorList>
            <person name="Jiang F."/>
            <person name="Yuan L."/>
            <person name="Wang S."/>
            <person name="Wang H."/>
            <person name="Xu D."/>
            <person name="Wang A."/>
            <person name="Fan W."/>
        </authorList>
    </citation>
    <scope>NUCLEOTIDE SEQUENCE</scope>
    <source>
        <strain evidence="2">WSJ</strain>
        <tissue evidence="2">Leaf</tissue>
    </source>
</reference>
<comment type="similarity">
    <text evidence="1">Belongs to the senescence regulator S40 family.</text>
</comment>
<evidence type="ECO:0008006" key="4">
    <source>
        <dbReference type="Google" id="ProtNLM"/>
    </source>
</evidence>
<evidence type="ECO:0000256" key="1">
    <source>
        <dbReference type="ARBA" id="ARBA00034773"/>
    </source>
</evidence>
<organism evidence="2 3">
    <name type="scientific">Tagetes erecta</name>
    <name type="common">African marigold</name>
    <dbReference type="NCBI Taxonomy" id="13708"/>
    <lineage>
        <taxon>Eukaryota</taxon>
        <taxon>Viridiplantae</taxon>
        <taxon>Streptophyta</taxon>
        <taxon>Embryophyta</taxon>
        <taxon>Tracheophyta</taxon>
        <taxon>Spermatophyta</taxon>
        <taxon>Magnoliopsida</taxon>
        <taxon>eudicotyledons</taxon>
        <taxon>Gunneridae</taxon>
        <taxon>Pentapetalae</taxon>
        <taxon>asterids</taxon>
        <taxon>campanulids</taxon>
        <taxon>Asterales</taxon>
        <taxon>Asteraceae</taxon>
        <taxon>Asteroideae</taxon>
        <taxon>Heliantheae alliance</taxon>
        <taxon>Tageteae</taxon>
        <taxon>Tagetes</taxon>
    </lineage>
</organism>
<proteinExistence type="inferred from homology"/>
<dbReference type="Proteomes" id="UP001229421">
    <property type="component" value="Unassembled WGS sequence"/>
</dbReference>
<gene>
    <name evidence="2" type="ORF">QVD17_32851</name>
</gene>
<dbReference type="Pfam" id="PF04520">
    <property type="entry name" value="Senescence_reg"/>
    <property type="match status" value="1"/>
</dbReference>
<accession>A0AAD8NKA4</accession>
<dbReference type="GO" id="GO:0010150">
    <property type="term" value="P:leaf senescence"/>
    <property type="evidence" value="ECO:0007669"/>
    <property type="project" value="UniProtKB-ARBA"/>
</dbReference>